<evidence type="ECO:0000256" key="3">
    <source>
        <dbReference type="ARBA" id="ARBA00022679"/>
    </source>
</evidence>
<dbReference type="Pfam" id="PF00364">
    <property type="entry name" value="Biotin_lipoyl"/>
    <property type="match status" value="1"/>
</dbReference>
<keyword evidence="6 9" id="KW-0012">Acyltransferase</keyword>
<dbReference type="InterPro" id="IPR050743">
    <property type="entry name" value="2-oxoacid_DH_E2_comp"/>
</dbReference>
<feature type="domain" description="Lipoyl-binding" evidence="11">
    <location>
        <begin position="3"/>
        <end position="77"/>
    </location>
</feature>
<evidence type="ECO:0000256" key="8">
    <source>
        <dbReference type="ARBA" id="ARBA00048370"/>
    </source>
</evidence>
<dbReference type="PANTHER" id="PTHR43178">
    <property type="entry name" value="DIHYDROLIPOAMIDE ACETYLTRANSFERASE COMPONENT OF PYRUVATE DEHYDROGENASE COMPLEX"/>
    <property type="match status" value="1"/>
</dbReference>
<feature type="region of interest" description="Disordered" evidence="10">
    <location>
        <begin position="97"/>
        <end position="141"/>
    </location>
</feature>
<keyword evidence="4" id="KW-0677">Repeat</keyword>
<evidence type="ECO:0000313" key="13">
    <source>
        <dbReference type="EMBL" id="GAA0715934.1"/>
    </source>
</evidence>
<evidence type="ECO:0000256" key="7">
    <source>
        <dbReference type="ARBA" id="ARBA00025211"/>
    </source>
</evidence>
<evidence type="ECO:0000256" key="10">
    <source>
        <dbReference type="SAM" id="MobiDB-lite"/>
    </source>
</evidence>
<comment type="similarity">
    <text evidence="1 9">Belongs to the 2-oxoacid dehydrogenase family.</text>
</comment>
<dbReference type="Gene3D" id="2.40.50.100">
    <property type="match status" value="1"/>
</dbReference>
<dbReference type="Proteomes" id="UP001501523">
    <property type="component" value="Unassembled WGS sequence"/>
</dbReference>
<sequence>MAVQEAKVPDIGNYTNVPVIEVLVKAGDTVSKDQGLVTLESDKATMEVPAPFDGVVKEVKVKVGDEIAEGFVVALIETGAAASAQVAAPAPAAEPAKAAPAAAPPAPAKVEPVKSAPAPTTETRSDAAPRTPPVPFDASAVMPDQVPYASPAVRLIARELGVDLTQVKGSERKGRITKQDVRAFVKQILTGGAARGAVSSGAVGGGLNLLPWPNVDFAKFGEVESKPLSKIKKISGANLARNWVMIPHVTQHDDADVTDLEALRVALNKENEKAGIKLTMLAFLIKAVVAALKKYPDFNASLDASGENLVLKKYFHIGFAADTPNGLVVPVLKDADKKGVIEIAQETGELAKKAREGKLGPAEMSGGCFSISSLGGIGGTAFTPIVNAPEVAILGVSKSAMKPVWDGKAFQPRLILPLSLSYDHRVIDGASAARFTAYLGQVLADMRRVLL</sequence>
<evidence type="ECO:0000256" key="6">
    <source>
        <dbReference type="ARBA" id="ARBA00023315"/>
    </source>
</evidence>
<dbReference type="SUPFAM" id="SSF47005">
    <property type="entry name" value="Peripheral subunit-binding domain of 2-oxo acid dehydrogenase complex"/>
    <property type="match status" value="1"/>
</dbReference>
<dbReference type="InterPro" id="IPR000089">
    <property type="entry name" value="Biotin_lipoyl"/>
</dbReference>
<dbReference type="InterPro" id="IPR006256">
    <property type="entry name" value="AcTrfase_Pyrv_DH_cplx"/>
</dbReference>
<keyword evidence="14" id="KW-1185">Reference proteome</keyword>
<dbReference type="RefSeq" id="WP_343790913.1">
    <property type="nucleotide sequence ID" value="NZ_BAAAEU010000010.1"/>
</dbReference>
<dbReference type="PROSITE" id="PS00189">
    <property type="entry name" value="LIPOYL"/>
    <property type="match status" value="1"/>
</dbReference>
<protein>
    <recommendedName>
        <fullName evidence="9">Acetyltransferase component of pyruvate dehydrogenase complex</fullName>
        <ecNumber evidence="9">2.3.1.12</ecNumber>
    </recommendedName>
</protein>
<dbReference type="SUPFAM" id="SSF51230">
    <property type="entry name" value="Single hybrid motif"/>
    <property type="match status" value="1"/>
</dbReference>
<evidence type="ECO:0000256" key="9">
    <source>
        <dbReference type="RuleBase" id="RU361137"/>
    </source>
</evidence>
<dbReference type="SUPFAM" id="SSF52777">
    <property type="entry name" value="CoA-dependent acyltransferases"/>
    <property type="match status" value="1"/>
</dbReference>
<evidence type="ECO:0000256" key="1">
    <source>
        <dbReference type="ARBA" id="ARBA00007317"/>
    </source>
</evidence>
<dbReference type="PROSITE" id="PS51826">
    <property type="entry name" value="PSBD"/>
    <property type="match status" value="1"/>
</dbReference>
<dbReference type="InterPro" id="IPR036625">
    <property type="entry name" value="E3-bd_dom_sf"/>
</dbReference>
<dbReference type="PROSITE" id="PS50968">
    <property type="entry name" value="BIOTINYL_LIPOYL"/>
    <property type="match status" value="1"/>
</dbReference>
<feature type="domain" description="Peripheral subunit-binding (PSBD)" evidence="12">
    <location>
        <begin position="148"/>
        <end position="185"/>
    </location>
</feature>
<dbReference type="InterPro" id="IPR004167">
    <property type="entry name" value="PSBD"/>
</dbReference>
<proteinExistence type="inferred from homology"/>
<dbReference type="Pfam" id="PF00198">
    <property type="entry name" value="2-oxoacid_dh"/>
    <property type="match status" value="1"/>
</dbReference>
<dbReference type="InterPro" id="IPR003016">
    <property type="entry name" value="2-oxoA_DH_lipoyl-BS"/>
</dbReference>
<comment type="function">
    <text evidence="7">The pyruvate dehydrogenase complex catalyzes the overall conversion of pyruvate to acetyl-CoA and CO(2). It contains multiple copies of three enzymatic components: pyruvate dehydrogenase (E1), dihydrolipoamide acetyltransferase (E2) and lipoamide dehydrogenase (E3).</text>
</comment>
<comment type="cofactor">
    <cofactor evidence="9">
        <name>(R)-lipoate</name>
        <dbReference type="ChEBI" id="CHEBI:83088"/>
    </cofactor>
    <text evidence="9">Binds 1 lipoyl cofactor covalently.</text>
</comment>
<dbReference type="InterPro" id="IPR001078">
    <property type="entry name" value="2-oxoacid_DH_actylTfrase"/>
</dbReference>
<keyword evidence="3 9" id="KW-0808">Transferase</keyword>
<comment type="subunit">
    <text evidence="2 9">Forms a 24-polypeptide structural core with octahedral symmetry.</text>
</comment>
<evidence type="ECO:0000313" key="14">
    <source>
        <dbReference type="Proteomes" id="UP001501523"/>
    </source>
</evidence>
<keyword evidence="5 9" id="KW-0450">Lipoyl</keyword>
<comment type="caution">
    <text evidence="13">The sequence shown here is derived from an EMBL/GenBank/DDBJ whole genome shotgun (WGS) entry which is preliminary data.</text>
</comment>
<evidence type="ECO:0000256" key="4">
    <source>
        <dbReference type="ARBA" id="ARBA00022737"/>
    </source>
</evidence>
<dbReference type="InterPro" id="IPR023213">
    <property type="entry name" value="CAT-like_dom_sf"/>
</dbReference>
<evidence type="ECO:0000256" key="2">
    <source>
        <dbReference type="ARBA" id="ARBA00011484"/>
    </source>
</evidence>
<accession>A0ABN1IKA0</accession>
<evidence type="ECO:0000259" key="11">
    <source>
        <dbReference type="PROSITE" id="PS50968"/>
    </source>
</evidence>
<organism evidence="13 14">
    <name type="scientific">Dokdonella soli</name>
    <dbReference type="NCBI Taxonomy" id="529810"/>
    <lineage>
        <taxon>Bacteria</taxon>
        <taxon>Pseudomonadati</taxon>
        <taxon>Pseudomonadota</taxon>
        <taxon>Gammaproteobacteria</taxon>
        <taxon>Lysobacterales</taxon>
        <taxon>Rhodanobacteraceae</taxon>
        <taxon>Dokdonella</taxon>
    </lineage>
</organism>
<dbReference type="Gene3D" id="4.10.320.10">
    <property type="entry name" value="E3-binding domain"/>
    <property type="match status" value="1"/>
</dbReference>
<dbReference type="CDD" id="cd06849">
    <property type="entry name" value="lipoyl_domain"/>
    <property type="match status" value="1"/>
</dbReference>
<dbReference type="Gene3D" id="3.30.559.10">
    <property type="entry name" value="Chloramphenicol acetyltransferase-like domain"/>
    <property type="match status" value="1"/>
</dbReference>
<dbReference type="NCBIfam" id="TIGR01348">
    <property type="entry name" value="PDHac_trf_long"/>
    <property type="match status" value="1"/>
</dbReference>
<dbReference type="PANTHER" id="PTHR43178:SF2">
    <property type="entry name" value="DIHYDROLIPOYLLYSINE-RESIDUE ACETYLTRANSFERASE COMPONENT OF PYRUVATE DEHYDROGENASE COMPLEX"/>
    <property type="match status" value="1"/>
</dbReference>
<comment type="catalytic activity">
    <reaction evidence="8 9">
        <text>N(6)-[(R)-dihydrolipoyl]-L-lysyl-[protein] + acetyl-CoA = N(6)-[(R)-S(8)-acetyldihydrolipoyl]-L-lysyl-[protein] + CoA</text>
        <dbReference type="Rhea" id="RHEA:17017"/>
        <dbReference type="Rhea" id="RHEA-COMP:10475"/>
        <dbReference type="Rhea" id="RHEA-COMP:10478"/>
        <dbReference type="ChEBI" id="CHEBI:57287"/>
        <dbReference type="ChEBI" id="CHEBI:57288"/>
        <dbReference type="ChEBI" id="CHEBI:83100"/>
        <dbReference type="ChEBI" id="CHEBI:83111"/>
        <dbReference type="EC" id="2.3.1.12"/>
    </reaction>
</comment>
<dbReference type="EC" id="2.3.1.12" evidence="9"/>
<gene>
    <name evidence="13" type="primary">aceF</name>
    <name evidence="13" type="ORF">GCM10009105_21820</name>
</gene>
<dbReference type="InterPro" id="IPR011053">
    <property type="entry name" value="Single_hybrid_motif"/>
</dbReference>
<dbReference type="EMBL" id="BAAAEU010000010">
    <property type="protein sequence ID" value="GAA0715934.1"/>
    <property type="molecule type" value="Genomic_DNA"/>
</dbReference>
<reference evidence="13 14" key="1">
    <citation type="journal article" date="2019" name="Int. J. Syst. Evol. Microbiol.">
        <title>The Global Catalogue of Microorganisms (GCM) 10K type strain sequencing project: providing services to taxonomists for standard genome sequencing and annotation.</title>
        <authorList>
            <consortium name="The Broad Institute Genomics Platform"/>
            <consortium name="The Broad Institute Genome Sequencing Center for Infectious Disease"/>
            <person name="Wu L."/>
            <person name="Ma J."/>
        </authorList>
    </citation>
    <scope>NUCLEOTIDE SEQUENCE [LARGE SCALE GENOMIC DNA]</scope>
    <source>
        <strain evidence="13 14">JCM 15421</strain>
    </source>
</reference>
<evidence type="ECO:0000256" key="5">
    <source>
        <dbReference type="ARBA" id="ARBA00022823"/>
    </source>
</evidence>
<name>A0ABN1IKA0_9GAMM</name>
<feature type="compositionally biased region" description="Low complexity" evidence="10">
    <location>
        <begin position="108"/>
        <end position="119"/>
    </location>
</feature>
<dbReference type="Pfam" id="PF02817">
    <property type="entry name" value="E3_binding"/>
    <property type="match status" value="1"/>
</dbReference>
<evidence type="ECO:0000259" key="12">
    <source>
        <dbReference type="PROSITE" id="PS51826"/>
    </source>
</evidence>